<dbReference type="GO" id="GO:0046872">
    <property type="term" value="F:metal ion binding"/>
    <property type="evidence" value="ECO:0007669"/>
    <property type="project" value="UniProtKB-KW"/>
</dbReference>
<evidence type="ECO:0000256" key="5">
    <source>
        <dbReference type="ARBA" id="ARBA00022695"/>
    </source>
</evidence>
<dbReference type="AlphaFoldDB" id="A0A3P7MV70"/>
<accession>A0A3P7MV70</accession>
<evidence type="ECO:0000256" key="3">
    <source>
        <dbReference type="ARBA" id="ARBA00022679"/>
    </source>
</evidence>
<evidence type="ECO:0000256" key="1">
    <source>
        <dbReference type="ARBA" id="ARBA00001946"/>
    </source>
</evidence>
<proteinExistence type="inferred from homology"/>
<keyword evidence="7" id="KW-0460">Magnesium</keyword>
<evidence type="ECO:0000256" key="4">
    <source>
        <dbReference type="ARBA" id="ARBA00022694"/>
    </source>
</evidence>
<keyword evidence="3 8" id="KW-0808">Transferase</keyword>
<keyword evidence="8" id="KW-0694">RNA-binding</keyword>
<dbReference type="Pfam" id="PF01743">
    <property type="entry name" value="PolyA_pol"/>
    <property type="match status" value="1"/>
</dbReference>
<feature type="domain" description="Poly A polymerase head" evidence="9">
    <location>
        <begin position="38"/>
        <end position="97"/>
    </location>
</feature>
<evidence type="ECO:0000256" key="8">
    <source>
        <dbReference type="RuleBase" id="RU003953"/>
    </source>
</evidence>
<protein>
    <recommendedName>
        <fullName evidence="9">Poly A polymerase head domain-containing protein</fullName>
    </recommendedName>
</protein>
<dbReference type="InterPro" id="IPR050264">
    <property type="entry name" value="Bact_CCA-adding_enz_type3_sf"/>
</dbReference>
<evidence type="ECO:0000313" key="10">
    <source>
        <dbReference type="EMBL" id="VDN33654.1"/>
    </source>
</evidence>
<dbReference type="GO" id="GO:0001680">
    <property type="term" value="P:tRNA 3'-terminal CCA addition"/>
    <property type="evidence" value="ECO:0007669"/>
    <property type="project" value="TreeGrafter"/>
</dbReference>
<dbReference type="InterPro" id="IPR002646">
    <property type="entry name" value="PolA_pol_head_dom"/>
</dbReference>
<dbReference type="GO" id="GO:0005739">
    <property type="term" value="C:mitochondrion"/>
    <property type="evidence" value="ECO:0007669"/>
    <property type="project" value="TreeGrafter"/>
</dbReference>
<evidence type="ECO:0000313" key="11">
    <source>
        <dbReference type="Proteomes" id="UP000281553"/>
    </source>
</evidence>
<dbReference type="GO" id="GO:1990180">
    <property type="term" value="P:mitochondrial tRNA 3'-end processing"/>
    <property type="evidence" value="ECO:0007669"/>
    <property type="project" value="TreeGrafter"/>
</dbReference>
<comment type="similarity">
    <text evidence="2 8">Belongs to the tRNA nucleotidyltransferase/poly(A) polymerase family.</text>
</comment>
<dbReference type="Proteomes" id="UP000281553">
    <property type="component" value="Unassembled WGS sequence"/>
</dbReference>
<dbReference type="GO" id="GO:0000049">
    <property type="term" value="F:tRNA binding"/>
    <property type="evidence" value="ECO:0007669"/>
    <property type="project" value="TreeGrafter"/>
</dbReference>
<dbReference type="Gene3D" id="3.30.460.10">
    <property type="entry name" value="Beta Polymerase, domain 2"/>
    <property type="match status" value="1"/>
</dbReference>
<keyword evidence="5" id="KW-0548">Nucleotidyltransferase</keyword>
<keyword evidence="6" id="KW-0479">Metal-binding</keyword>
<dbReference type="PANTHER" id="PTHR46173:SF1">
    <property type="entry name" value="CCA TRNA NUCLEOTIDYLTRANSFERASE 1, MITOCHONDRIAL"/>
    <property type="match status" value="1"/>
</dbReference>
<dbReference type="SUPFAM" id="SSF81301">
    <property type="entry name" value="Nucleotidyltransferase"/>
    <property type="match status" value="1"/>
</dbReference>
<comment type="cofactor">
    <cofactor evidence="1">
        <name>Mg(2+)</name>
        <dbReference type="ChEBI" id="CHEBI:18420"/>
    </cofactor>
</comment>
<sequence>MLKVEADNSLDLSHVSAFREPEFIFLNKLFEKHGFQVRVAGGAVRDVLMSVDPKDVDLATTATPEQMIEMFTQENIRMLNRNGEAHGTVTVRINDKVCQLHVIPPVNCATLVWSSLPSYVLFIRTLLHNFKHEHFE</sequence>
<dbReference type="InterPro" id="IPR043519">
    <property type="entry name" value="NT_sf"/>
</dbReference>
<gene>
    <name evidence="10" type="ORF">DILT_LOCUS16295</name>
</gene>
<evidence type="ECO:0000256" key="7">
    <source>
        <dbReference type="ARBA" id="ARBA00022842"/>
    </source>
</evidence>
<evidence type="ECO:0000259" key="9">
    <source>
        <dbReference type="Pfam" id="PF01743"/>
    </source>
</evidence>
<evidence type="ECO:0000256" key="2">
    <source>
        <dbReference type="ARBA" id="ARBA00007265"/>
    </source>
</evidence>
<dbReference type="OrthoDB" id="445712at2759"/>
<keyword evidence="11" id="KW-1185">Reference proteome</keyword>
<dbReference type="EMBL" id="UYRU01084071">
    <property type="protein sequence ID" value="VDN33654.1"/>
    <property type="molecule type" value="Genomic_DNA"/>
</dbReference>
<keyword evidence="4" id="KW-0819">tRNA processing</keyword>
<dbReference type="PANTHER" id="PTHR46173">
    <property type="entry name" value="CCA TRNA NUCLEOTIDYLTRANSFERASE 1, MITOCHONDRIAL"/>
    <property type="match status" value="1"/>
</dbReference>
<evidence type="ECO:0000256" key="6">
    <source>
        <dbReference type="ARBA" id="ARBA00022723"/>
    </source>
</evidence>
<dbReference type="GO" id="GO:0016779">
    <property type="term" value="F:nucleotidyltransferase activity"/>
    <property type="evidence" value="ECO:0007669"/>
    <property type="project" value="UniProtKB-KW"/>
</dbReference>
<reference evidence="10 11" key="1">
    <citation type="submission" date="2018-11" db="EMBL/GenBank/DDBJ databases">
        <authorList>
            <consortium name="Pathogen Informatics"/>
        </authorList>
    </citation>
    <scope>NUCLEOTIDE SEQUENCE [LARGE SCALE GENOMIC DNA]</scope>
</reference>
<name>A0A3P7MV70_DIBLA</name>
<organism evidence="10 11">
    <name type="scientific">Dibothriocephalus latus</name>
    <name type="common">Fish tapeworm</name>
    <name type="synonym">Diphyllobothrium latum</name>
    <dbReference type="NCBI Taxonomy" id="60516"/>
    <lineage>
        <taxon>Eukaryota</taxon>
        <taxon>Metazoa</taxon>
        <taxon>Spiralia</taxon>
        <taxon>Lophotrochozoa</taxon>
        <taxon>Platyhelminthes</taxon>
        <taxon>Cestoda</taxon>
        <taxon>Eucestoda</taxon>
        <taxon>Diphyllobothriidea</taxon>
        <taxon>Diphyllobothriidae</taxon>
        <taxon>Dibothriocephalus</taxon>
    </lineage>
</organism>